<evidence type="ECO:0000313" key="11">
    <source>
        <dbReference type="EMBL" id="KAH0562414.1"/>
    </source>
</evidence>
<dbReference type="GO" id="GO:0005794">
    <property type="term" value="C:Golgi apparatus"/>
    <property type="evidence" value="ECO:0007669"/>
    <property type="project" value="UniProtKB-SubCell"/>
</dbReference>
<feature type="transmembrane region" description="Helical" evidence="9">
    <location>
        <begin position="515"/>
        <end position="540"/>
    </location>
</feature>
<proteinExistence type="inferred from homology"/>
<feature type="compositionally biased region" description="Polar residues" evidence="10">
    <location>
        <begin position="149"/>
        <end position="164"/>
    </location>
</feature>
<protein>
    <recommendedName>
        <fullName evidence="9">Transmembrane 9 superfamily member</fullName>
    </recommendedName>
</protein>
<feature type="transmembrane region" description="Helical" evidence="9">
    <location>
        <begin position="425"/>
        <end position="447"/>
    </location>
</feature>
<evidence type="ECO:0000256" key="7">
    <source>
        <dbReference type="ARBA" id="ARBA00023034"/>
    </source>
</evidence>
<keyword evidence="5" id="KW-0732">Signal</keyword>
<feature type="transmembrane region" description="Helical" evidence="9">
    <location>
        <begin position="552"/>
        <end position="576"/>
    </location>
</feature>
<sequence length="656" mass="73603">MTSDYELVMGNDTECQFLCGRNVDRYGLKRARELIDNGYVAEWIVDNLPGATSFVTIDKSRKYYAAGFKLGHKDYSRTTGNPRYFINNHVTIVIRWRSAPGRDGEKGGKVIVGFEVYPKSIGDEYWKYEGCPEDVRNVEYGMELYLPPSENTTAKAQPTSSSSYAPPRDEEDMDDGATLTIPYSYSVYYRAETDVEWANRWDLYFVGEEGSSKIHWLAIFNSVFIATLLTAVVGVIIARTIKGDMKTFSKDGGVEEGKLKLKLKRPRNGTKSPKTGEKESISLLDQNGDADNDADVSSDEELLEDLTGWKLLHGDVFRSPQYGGLLAPLVGSGMQLVFMASGLLLLSCLGVLNPSWRGGFVSVGFSLFIFAGIFSGYFSGRVYKTFGGEDWRKNTLMTAILFPGLLFTTIFILNLFVWAQASSTAIPFSTLIALNFLWLFIQLPLVYAGSWYGYARAGSWNHPTKTNQIARQVPQQSWYIKGMQSVLISGLIPFTVIFIELLFVFKSLWQDKSGYYYVFGFLAVVFLITIITVIEVTIVATYLQLCAENYHWWWQSFFIGSGSAIWIFAYCVWYYFTSLHIHGFISSILFFSYSFLACLVYGLLTGTVGFLAAYAFVRRIYGYVLAATSLGPQYMPISKDSLLTTVARGSSAIKAD</sequence>
<feature type="transmembrane region" description="Helical" evidence="9">
    <location>
        <begin position="399"/>
        <end position="419"/>
    </location>
</feature>
<dbReference type="GO" id="GO:0072657">
    <property type="term" value="P:protein localization to membrane"/>
    <property type="evidence" value="ECO:0007669"/>
    <property type="project" value="TreeGrafter"/>
</dbReference>
<evidence type="ECO:0000256" key="1">
    <source>
        <dbReference type="ARBA" id="ARBA00004141"/>
    </source>
</evidence>
<dbReference type="PANTHER" id="PTHR10766">
    <property type="entry name" value="TRANSMEMBRANE 9 SUPERFAMILY PROTEIN"/>
    <property type="match status" value="1"/>
</dbReference>
<evidence type="ECO:0000256" key="4">
    <source>
        <dbReference type="ARBA" id="ARBA00022692"/>
    </source>
</evidence>
<keyword evidence="12" id="KW-1185">Reference proteome</keyword>
<feature type="transmembrane region" description="Helical" evidence="9">
    <location>
        <begin position="214"/>
        <end position="238"/>
    </location>
</feature>
<feature type="region of interest" description="Disordered" evidence="10">
    <location>
        <begin position="149"/>
        <end position="173"/>
    </location>
</feature>
<dbReference type="InterPro" id="IPR004240">
    <property type="entry name" value="EMP70"/>
</dbReference>
<dbReference type="Proteomes" id="UP000750711">
    <property type="component" value="Unassembled WGS sequence"/>
</dbReference>
<dbReference type="GO" id="GO:0016020">
    <property type="term" value="C:membrane"/>
    <property type="evidence" value="ECO:0007669"/>
    <property type="project" value="UniProtKB-SubCell"/>
</dbReference>
<evidence type="ECO:0000256" key="8">
    <source>
        <dbReference type="ARBA" id="ARBA00023136"/>
    </source>
</evidence>
<evidence type="ECO:0000256" key="9">
    <source>
        <dbReference type="RuleBase" id="RU363079"/>
    </source>
</evidence>
<evidence type="ECO:0000313" key="12">
    <source>
        <dbReference type="Proteomes" id="UP000750711"/>
    </source>
</evidence>
<feature type="transmembrane region" description="Helical" evidence="9">
    <location>
        <begin position="588"/>
        <end position="617"/>
    </location>
</feature>
<feature type="region of interest" description="Disordered" evidence="10">
    <location>
        <begin position="263"/>
        <end position="295"/>
    </location>
</feature>
<keyword evidence="7" id="KW-0333">Golgi apparatus</keyword>
<dbReference type="AlphaFoldDB" id="A0A9P8LDY2"/>
<feature type="transmembrane region" description="Helical" evidence="9">
    <location>
        <begin position="325"/>
        <end position="352"/>
    </location>
</feature>
<accession>A0A9P8LDY2</accession>
<name>A0A9P8LDY2_9PEZI</name>
<gene>
    <name evidence="11" type="ORF">GP486_002887</name>
</gene>
<comment type="subcellular location">
    <subcellularLocation>
        <location evidence="2">Golgi apparatus</location>
    </subcellularLocation>
    <subcellularLocation>
        <location evidence="1">Membrane</location>
        <topology evidence="1">Multi-pass membrane protein</topology>
    </subcellularLocation>
</comment>
<evidence type="ECO:0000256" key="10">
    <source>
        <dbReference type="SAM" id="MobiDB-lite"/>
    </source>
</evidence>
<feature type="transmembrane region" description="Helical" evidence="9">
    <location>
        <begin position="358"/>
        <end position="378"/>
    </location>
</feature>
<reference evidence="11" key="1">
    <citation type="submission" date="2021-03" db="EMBL/GenBank/DDBJ databases">
        <title>Comparative genomics and phylogenomic investigation of the class Geoglossomycetes provide insights into ecological specialization and systematics.</title>
        <authorList>
            <person name="Melie T."/>
            <person name="Pirro S."/>
            <person name="Miller A.N."/>
            <person name="Quandt A."/>
        </authorList>
    </citation>
    <scope>NUCLEOTIDE SEQUENCE</scope>
    <source>
        <strain evidence="11">CAQ_001_2017</strain>
    </source>
</reference>
<evidence type="ECO:0000256" key="5">
    <source>
        <dbReference type="ARBA" id="ARBA00022729"/>
    </source>
</evidence>
<feature type="transmembrane region" description="Helical" evidence="9">
    <location>
        <begin position="486"/>
        <end position="509"/>
    </location>
</feature>
<evidence type="ECO:0000256" key="3">
    <source>
        <dbReference type="ARBA" id="ARBA00005227"/>
    </source>
</evidence>
<keyword evidence="8 9" id="KW-0472">Membrane</keyword>
<comment type="similarity">
    <text evidence="3 9">Belongs to the nonaspanin (TM9SF) (TC 9.A.2) family.</text>
</comment>
<dbReference type="Pfam" id="PF02990">
    <property type="entry name" value="EMP70"/>
    <property type="match status" value="1"/>
</dbReference>
<keyword evidence="6 9" id="KW-1133">Transmembrane helix</keyword>
<evidence type="ECO:0000256" key="6">
    <source>
        <dbReference type="ARBA" id="ARBA00022989"/>
    </source>
</evidence>
<organism evidence="11 12">
    <name type="scientific">Trichoglossum hirsutum</name>
    <dbReference type="NCBI Taxonomy" id="265104"/>
    <lineage>
        <taxon>Eukaryota</taxon>
        <taxon>Fungi</taxon>
        <taxon>Dikarya</taxon>
        <taxon>Ascomycota</taxon>
        <taxon>Pezizomycotina</taxon>
        <taxon>Geoglossomycetes</taxon>
        <taxon>Geoglossales</taxon>
        <taxon>Geoglossaceae</taxon>
        <taxon>Trichoglossum</taxon>
    </lineage>
</organism>
<dbReference type="EMBL" id="JAGHQM010000354">
    <property type="protein sequence ID" value="KAH0562414.1"/>
    <property type="molecule type" value="Genomic_DNA"/>
</dbReference>
<dbReference type="PANTHER" id="PTHR10766:SF55">
    <property type="entry name" value="TRANSMEMBRANE 9 SUPERFAMILY MEMBER 4"/>
    <property type="match status" value="1"/>
</dbReference>
<keyword evidence="4 9" id="KW-0812">Transmembrane</keyword>
<evidence type="ECO:0000256" key="2">
    <source>
        <dbReference type="ARBA" id="ARBA00004555"/>
    </source>
</evidence>
<comment type="caution">
    <text evidence="11">The sequence shown here is derived from an EMBL/GenBank/DDBJ whole genome shotgun (WGS) entry which is preliminary data.</text>
</comment>